<comment type="similarity">
    <text evidence="2">Belongs to the EMC6 family.</text>
</comment>
<proteinExistence type="inferred from homology"/>
<feature type="transmembrane region" description="Helical" evidence="7">
    <location>
        <begin position="40"/>
        <end position="59"/>
    </location>
</feature>
<dbReference type="InterPro" id="IPR029008">
    <property type="entry name" value="EMC6-like"/>
</dbReference>
<evidence type="ECO:0000256" key="1">
    <source>
        <dbReference type="ARBA" id="ARBA00004477"/>
    </source>
</evidence>
<dbReference type="GO" id="GO:0005789">
    <property type="term" value="C:endoplasmic reticulum membrane"/>
    <property type="evidence" value="ECO:0007669"/>
    <property type="project" value="UniProtKB-SubCell"/>
</dbReference>
<evidence type="ECO:0000256" key="5">
    <source>
        <dbReference type="ARBA" id="ARBA00022989"/>
    </source>
</evidence>
<accession>A0A4Q0A244</accession>
<keyword evidence="5 7" id="KW-1133">Transmembrane helix</keyword>
<dbReference type="PANTHER" id="PTHR12906:SF0">
    <property type="entry name" value="GEL COMPLEX SUBUNIT OPTI"/>
    <property type="match status" value="1"/>
</dbReference>
<dbReference type="OrthoDB" id="286395at2759"/>
<dbReference type="STRING" id="215637.A0A4Q0A244"/>
<dbReference type="InterPro" id="IPR010742">
    <property type="entry name" value="RCAF1"/>
</dbReference>
<comment type="subcellular location">
    <subcellularLocation>
        <location evidence="1">Endoplasmic reticulum membrane</location>
        <topology evidence="1">Multi-pass membrane protein</topology>
    </subcellularLocation>
</comment>
<dbReference type="GO" id="GO:0005739">
    <property type="term" value="C:mitochondrion"/>
    <property type="evidence" value="ECO:0007669"/>
    <property type="project" value="GOC"/>
</dbReference>
<keyword evidence="6 7" id="KW-0472">Membrane</keyword>
<dbReference type="EMBL" id="ML002275">
    <property type="protein sequence ID" value="RKP39382.1"/>
    <property type="molecule type" value="Genomic_DNA"/>
</dbReference>
<name>A0A4Q0A244_9FUNG</name>
<keyword evidence="3 7" id="KW-0812">Transmembrane</keyword>
<dbReference type="Pfam" id="PF07019">
    <property type="entry name" value="EMC6"/>
    <property type="match status" value="1"/>
</dbReference>
<reference evidence="9" key="1">
    <citation type="journal article" date="2018" name="Nat. Microbiol.">
        <title>Leveraging single-cell genomics to expand the fungal tree of life.</title>
        <authorList>
            <person name="Ahrendt S.R."/>
            <person name="Quandt C.A."/>
            <person name="Ciobanu D."/>
            <person name="Clum A."/>
            <person name="Salamov A."/>
            <person name="Andreopoulos B."/>
            <person name="Cheng J.F."/>
            <person name="Woyke T."/>
            <person name="Pelin A."/>
            <person name="Henrissat B."/>
            <person name="Reynolds N.K."/>
            <person name="Benny G.L."/>
            <person name="Smith M.E."/>
            <person name="James T.Y."/>
            <person name="Grigoriev I.V."/>
        </authorList>
    </citation>
    <scope>NUCLEOTIDE SEQUENCE [LARGE SCALE GENOMIC DNA]</scope>
    <source>
        <strain evidence="9">RSA 468</strain>
    </source>
</reference>
<feature type="transmembrane region" description="Helical" evidence="7">
    <location>
        <begin position="103"/>
        <end position="122"/>
    </location>
</feature>
<dbReference type="Proteomes" id="UP000268162">
    <property type="component" value="Unassembled WGS sequence"/>
</dbReference>
<feature type="transmembrane region" description="Helical" evidence="7">
    <location>
        <begin position="64"/>
        <end position="83"/>
    </location>
</feature>
<evidence type="ECO:0000313" key="9">
    <source>
        <dbReference type="Proteomes" id="UP000268162"/>
    </source>
</evidence>
<keyword evidence="4" id="KW-0256">Endoplasmic reticulum</keyword>
<evidence type="ECO:0000313" key="8">
    <source>
        <dbReference type="EMBL" id="RKP39382.1"/>
    </source>
</evidence>
<sequence length="128" mass="13817">MPAASTRKPAPAAEAPTELSPYEKAFRSDVEWSKTELKDVLFWLLSGLSLVSGLICGVLGLTGYVGFISYFVTSFSAMSYYIGTFLQLDADDFGGKAELLQDAYTAGLGVFLTGWICMYTLFHGASAN</sequence>
<keyword evidence="9" id="KW-1185">Reference proteome</keyword>
<dbReference type="GO" id="GO:0097250">
    <property type="term" value="P:mitochondrial respirasome assembly"/>
    <property type="evidence" value="ECO:0007669"/>
    <property type="project" value="InterPro"/>
</dbReference>
<dbReference type="PANTHER" id="PTHR12906">
    <property type="entry name" value="PROTEIN C20ORF24 RAB5-INTERACTING PROTEIN"/>
    <property type="match status" value="1"/>
</dbReference>
<gene>
    <name evidence="8" type="ORF">BJ085DRAFT_35020</name>
</gene>
<organism evidence="8 9">
    <name type="scientific">Dimargaris cristalligena</name>
    <dbReference type="NCBI Taxonomy" id="215637"/>
    <lineage>
        <taxon>Eukaryota</taxon>
        <taxon>Fungi</taxon>
        <taxon>Fungi incertae sedis</taxon>
        <taxon>Zoopagomycota</taxon>
        <taxon>Kickxellomycotina</taxon>
        <taxon>Dimargaritomycetes</taxon>
        <taxon>Dimargaritales</taxon>
        <taxon>Dimargaritaceae</taxon>
        <taxon>Dimargaris</taxon>
    </lineage>
</organism>
<evidence type="ECO:0000256" key="6">
    <source>
        <dbReference type="ARBA" id="ARBA00023136"/>
    </source>
</evidence>
<evidence type="ECO:0000256" key="2">
    <source>
        <dbReference type="ARBA" id="ARBA00009436"/>
    </source>
</evidence>
<dbReference type="AlphaFoldDB" id="A0A4Q0A244"/>
<evidence type="ECO:0000256" key="4">
    <source>
        <dbReference type="ARBA" id="ARBA00022824"/>
    </source>
</evidence>
<evidence type="ECO:0000256" key="7">
    <source>
        <dbReference type="SAM" id="Phobius"/>
    </source>
</evidence>
<protein>
    <submittedName>
        <fullName evidence="8">Rab5-interacting protein-domain-containing protein</fullName>
    </submittedName>
</protein>
<evidence type="ECO:0000256" key="3">
    <source>
        <dbReference type="ARBA" id="ARBA00022692"/>
    </source>
</evidence>